<dbReference type="Gene3D" id="3.20.20.60">
    <property type="entry name" value="Phosphoenolpyruvate-binding domains"/>
    <property type="match status" value="1"/>
</dbReference>
<accession>A0ABW6FQ78</accession>
<dbReference type="PANTHER" id="PTHR42905:SF5">
    <property type="entry name" value="CARBOXYVINYL-CARBOXYPHOSPHONATE PHOSPHORYLMUTASE, CHLOROPLASTIC"/>
    <property type="match status" value="1"/>
</dbReference>
<dbReference type="InterPro" id="IPR040442">
    <property type="entry name" value="Pyrv_kinase-like_dom_sf"/>
</dbReference>
<dbReference type="InterPro" id="IPR039556">
    <property type="entry name" value="ICL/PEPM"/>
</dbReference>
<evidence type="ECO:0000313" key="1">
    <source>
        <dbReference type="EMBL" id="MFD5100916.1"/>
    </source>
</evidence>
<protein>
    <submittedName>
        <fullName evidence="1">Oxaloacetate decarboxylase</fullName>
    </submittedName>
</protein>
<organism evidence="1 2">
    <name type="scientific">Streptomyces albidochromogenes</name>
    <dbReference type="NCBI Taxonomy" id="329524"/>
    <lineage>
        <taxon>Bacteria</taxon>
        <taxon>Bacillati</taxon>
        <taxon>Actinomycetota</taxon>
        <taxon>Actinomycetes</taxon>
        <taxon>Kitasatosporales</taxon>
        <taxon>Streptomycetaceae</taxon>
        <taxon>Streptomyces</taxon>
    </lineage>
</organism>
<comment type="caution">
    <text evidence="1">The sequence shown here is derived from an EMBL/GenBank/DDBJ whole genome shotgun (WGS) entry which is preliminary data.</text>
</comment>
<dbReference type="PANTHER" id="PTHR42905">
    <property type="entry name" value="PHOSPHOENOLPYRUVATE CARBOXYLASE"/>
    <property type="match status" value="1"/>
</dbReference>
<dbReference type="Proteomes" id="UP001598448">
    <property type="component" value="Unassembled WGS sequence"/>
</dbReference>
<keyword evidence="2" id="KW-1185">Reference proteome</keyword>
<proteinExistence type="predicted"/>
<name>A0ABW6FQ78_9ACTN</name>
<dbReference type="RefSeq" id="WP_386715463.1">
    <property type="nucleotide sequence ID" value="NZ_JBHXIJ010000127.1"/>
</dbReference>
<dbReference type="SUPFAM" id="SSF51621">
    <property type="entry name" value="Phosphoenolpyruvate/pyruvate domain"/>
    <property type="match status" value="1"/>
</dbReference>
<dbReference type="InterPro" id="IPR015813">
    <property type="entry name" value="Pyrv/PenolPyrv_kinase-like_dom"/>
</dbReference>
<gene>
    <name evidence="1" type="ORF">ACFWJN_18420</name>
</gene>
<dbReference type="CDD" id="cd00377">
    <property type="entry name" value="ICL_PEPM"/>
    <property type="match status" value="1"/>
</dbReference>
<dbReference type="EMBL" id="JBHXIJ010000127">
    <property type="protein sequence ID" value="MFD5100916.1"/>
    <property type="molecule type" value="Genomic_DNA"/>
</dbReference>
<dbReference type="Pfam" id="PF13714">
    <property type="entry name" value="PEP_mutase"/>
    <property type="match status" value="1"/>
</dbReference>
<sequence>MLYGNALRDEIASAGTTPLIGVYDMYSASLAAKHYDALFVSGFGFAASYYGLPDIGFIAWPDMVAFAERLRGAFPRHHLLVDIDDGYVDTELACHVVRRLERSGISGVVLEDQQRPRRCGHADGKQVLPLEDYLAKLDRVLASRTDLLVVARTDATDDEDIMIRAKALAATDADVVLVDGVRDVGAIRRIREAVGTKPLLFNQIAGGKSPRLSLTELAALGVDVAVYSTPCLFAAHRAVEDAMTRLKAADGLLPATGATGGAGVGEATALLMDNLRRHSTR</sequence>
<reference evidence="1 2" key="1">
    <citation type="submission" date="2024-09" db="EMBL/GenBank/DDBJ databases">
        <title>The Natural Products Discovery Center: Release of the First 8490 Sequenced Strains for Exploring Actinobacteria Biosynthetic Diversity.</title>
        <authorList>
            <person name="Kalkreuter E."/>
            <person name="Kautsar S.A."/>
            <person name="Yang D."/>
            <person name="Bader C.D."/>
            <person name="Teijaro C.N."/>
            <person name="Fluegel L."/>
            <person name="Davis C.M."/>
            <person name="Simpson J.R."/>
            <person name="Lauterbach L."/>
            <person name="Steele A.D."/>
            <person name="Gui C."/>
            <person name="Meng S."/>
            <person name="Li G."/>
            <person name="Viehrig K."/>
            <person name="Ye F."/>
            <person name="Su P."/>
            <person name="Kiefer A.F."/>
            <person name="Nichols A."/>
            <person name="Cepeda A.J."/>
            <person name="Yan W."/>
            <person name="Fan B."/>
            <person name="Jiang Y."/>
            <person name="Adhikari A."/>
            <person name="Zheng C.-J."/>
            <person name="Schuster L."/>
            <person name="Cowan T.M."/>
            <person name="Smanski M.J."/>
            <person name="Chevrette M.G."/>
            <person name="De Carvalho L.P.S."/>
            <person name="Shen B."/>
        </authorList>
    </citation>
    <scope>NUCLEOTIDE SEQUENCE [LARGE SCALE GENOMIC DNA]</scope>
    <source>
        <strain evidence="1 2">NPDC058348</strain>
    </source>
</reference>
<evidence type="ECO:0000313" key="2">
    <source>
        <dbReference type="Proteomes" id="UP001598448"/>
    </source>
</evidence>